<accession>A0A6H0X9Y4</accession>
<organism evidence="1 2">
    <name type="scientific">Vibrio phage V09</name>
    <dbReference type="NCBI Taxonomy" id="2724327"/>
    <lineage>
        <taxon>Viruses</taxon>
        <taxon>Duplodnaviria</taxon>
        <taxon>Heunggongvirae</taxon>
        <taxon>Uroviricota</taxon>
        <taxon>Caudoviricetes</taxon>
        <taxon>Pantevenvirales</taxon>
        <taxon>Straboviridae</taxon>
        <taxon>Schizotequatrovirus</taxon>
        <taxon>Schizotequatrovirus KVP40</taxon>
    </lineage>
</organism>
<dbReference type="Proteomes" id="UP000502092">
    <property type="component" value="Segment"/>
</dbReference>
<gene>
    <name evidence="1" type="ORF">COHAPHLL_00391</name>
</gene>
<protein>
    <submittedName>
        <fullName evidence="1">Uncharacterized protein</fullName>
    </submittedName>
</protein>
<reference evidence="1 2" key="1">
    <citation type="submission" date="2020-03" db="EMBL/GenBank/DDBJ databases">
        <authorList>
            <person name="Ni P."/>
            <person name="Yin Y."/>
        </authorList>
    </citation>
    <scope>NUCLEOTIDE SEQUENCE [LARGE SCALE GENOMIC DNA]</scope>
</reference>
<evidence type="ECO:0000313" key="1">
    <source>
        <dbReference type="EMBL" id="QIW91227.1"/>
    </source>
</evidence>
<evidence type="ECO:0000313" key="2">
    <source>
        <dbReference type="Proteomes" id="UP000502092"/>
    </source>
</evidence>
<name>A0A6H0X9Y4_9CAUD</name>
<proteinExistence type="predicted"/>
<sequence length="51" mass="6213">MNKMYAVRSSLYGLLWKVVIFANNYDRRTVSYHFTYNGAYELCRKLNEERQ</sequence>
<dbReference type="EMBL" id="MT135026">
    <property type="protein sequence ID" value="QIW91227.1"/>
    <property type="molecule type" value="Genomic_DNA"/>
</dbReference>